<dbReference type="Gene3D" id="1.25.40.10">
    <property type="entry name" value="Tetratricopeptide repeat domain"/>
    <property type="match status" value="3"/>
</dbReference>
<dbReference type="Pfam" id="PF13414">
    <property type="entry name" value="TPR_11"/>
    <property type="match status" value="1"/>
</dbReference>
<keyword evidence="10" id="KW-1185">Reference proteome</keyword>
<proteinExistence type="predicted"/>
<dbReference type="GO" id="GO:0005737">
    <property type="term" value="C:cytoplasm"/>
    <property type="evidence" value="ECO:0007669"/>
    <property type="project" value="UniProtKB-SubCell"/>
</dbReference>
<keyword evidence="3" id="KW-0677">Repeat</keyword>
<accession>A0A8H3I9L0</accession>
<dbReference type="PANTHER" id="PTHR22904">
    <property type="entry name" value="TPR REPEAT CONTAINING PROTEIN"/>
    <property type="match status" value="1"/>
</dbReference>
<comment type="caution">
    <text evidence="9">The sequence shown here is derived from an EMBL/GenBank/DDBJ whole genome shotgun (WGS) entry which is preliminary data.</text>
</comment>
<keyword evidence="4 6" id="KW-0802">TPR repeat</keyword>
<evidence type="ECO:0000256" key="2">
    <source>
        <dbReference type="ARBA" id="ARBA00022490"/>
    </source>
</evidence>
<gene>
    <name evidence="9" type="ORF">GOMPHAMPRED_001948</name>
</gene>
<feature type="domain" description="STI1" evidence="8">
    <location>
        <begin position="533"/>
        <end position="572"/>
    </location>
</feature>
<dbReference type="Pfam" id="PF17830">
    <property type="entry name" value="STI1-HOP_DP"/>
    <property type="match status" value="2"/>
</dbReference>
<protein>
    <recommendedName>
        <fullName evidence="8">STI1 domain-containing protein</fullName>
    </recommendedName>
</protein>
<evidence type="ECO:0000313" key="10">
    <source>
        <dbReference type="Proteomes" id="UP000664169"/>
    </source>
</evidence>
<keyword evidence="2" id="KW-0963">Cytoplasm</keyword>
<feature type="repeat" description="TPR" evidence="6">
    <location>
        <begin position="2"/>
        <end position="35"/>
    </location>
</feature>
<dbReference type="InterPro" id="IPR041243">
    <property type="entry name" value="STI1/HOP_DP"/>
</dbReference>
<dbReference type="EMBL" id="CAJPDQ010000015">
    <property type="protein sequence ID" value="CAF9919987.1"/>
    <property type="molecule type" value="Genomic_DNA"/>
</dbReference>
<dbReference type="InterPro" id="IPR011990">
    <property type="entry name" value="TPR-like_helical_dom_sf"/>
</dbReference>
<dbReference type="GO" id="GO:0042030">
    <property type="term" value="F:ATPase inhibitor activity"/>
    <property type="evidence" value="ECO:0007669"/>
    <property type="project" value="UniProtKB-ARBA"/>
</dbReference>
<name>A0A8H3I9L0_9LECA</name>
<feature type="repeat" description="TPR" evidence="6">
    <location>
        <begin position="36"/>
        <end position="69"/>
    </location>
</feature>
<feature type="repeat" description="TPR" evidence="6">
    <location>
        <begin position="336"/>
        <end position="369"/>
    </location>
</feature>
<dbReference type="FunFam" id="1.25.40.10:FF:000020">
    <property type="entry name" value="Stress-induced phosphoprotein 1"/>
    <property type="match status" value="1"/>
</dbReference>
<evidence type="ECO:0000256" key="5">
    <source>
        <dbReference type="ARBA" id="ARBA00064323"/>
    </source>
</evidence>
<feature type="compositionally biased region" description="Basic and acidic residues" evidence="7">
    <location>
        <begin position="258"/>
        <end position="268"/>
    </location>
</feature>
<evidence type="ECO:0000256" key="3">
    <source>
        <dbReference type="ARBA" id="ARBA00022737"/>
    </source>
</evidence>
<evidence type="ECO:0000313" key="9">
    <source>
        <dbReference type="EMBL" id="CAF9919987.1"/>
    </source>
</evidence>
<dbReference type="SUPFAM" id="SSF48452">
    <property type="entry name" value="TPR-like"/>
    <property type="match status" value="3"/>
</dbReference>
<dbReference type="InterPro" id="IPR006636">
    <property type="entry name" value="STI1_HS-bd"/>
</dbReference>
<evidence type="ECO:0000256" key="7">
    <source>
        <dbReference type="SAM" id="MobiDB-lite"/>
    </source>
</evidence>
<dbReference type="SMART" id="SM00727">
    <property type="entry name" value="STI1"/>
    <property type="match status" value="2"/>
</dbReference>
<dbReference type="GO" id="GO:0051879">
    <property type="term" value="F:Hsp90 protein binding"/>
    <property type="evidence" value="ECO:0007669"/>
    <property type="project" value="TreeGrafter"/>
</dbReference>
<dbReference type="FunFam" id="1.25.40.10:FF:000010">
    <property type="entry name" value="Stress-induced phosphoprotein 1"/>
    <property type="match status" value="1"/>
</dbReference>
<evidence type="ECO:0000259" key="8">
    <source>
        <dbReference type="SMART" id="SM00727"/>
    </source>
</evidence>
<dbReference type="PROSITE" id="PS50293">
    <property type="entry name" value="TPR_REGION"/>
    <property type="match status" value="1"/>
</dbReference>
<organism evidence="9 10">
    <name type="scientific">Gomphillus americanus</name>
    <dbReference type="NCBI Taxonomy" id="1940652"/>
    <lineage>
        <taxon>Eukaryota</taxon>
        <taxon>Fungi</taxon>
        <taxon>Dikarya</taxon>
        <taxon>Ascomycota</taxon>
        <taxon>Pezizomycotina</taxon>
        <taxon>Lecanoromycetes</taxon>
        <taxon>OSLEUM clade</taxon>
        <taxon>Ostropomycetidae</taxon>
        <taxon>Ostropales</taxon>
        <taxon>Graphidaceae</taxon>
        <taxon>Gomphilloideae</taxon>
        <taxon>Gomphillus</taxon>
    </lineage>
</organism>
<dbReference type="Proteomes" id="UP000664169">
    <property type="component" value="Unassembled WGS sequence"/>
</dbReference>
<dbReference type="OrthoDB" id="2423701at2759"/>
<evidence type="ECO:0000256" key="1">
    <source>
        <dbReference type="ARBA" id="ARBA00004496"/>
    </source>
</evidence>
<dbReference type="PROSITE" id="PS50005">
    <property type="entry name" value="TPR"/>
    <property type="match status" value="4"/>
</dbReference>
<feature type="region of interest" description="Disordered" evidence="7">
    <location>
        <begin position="204"/>
        <end position="268"/>
    </location>
</feature>
<comment type="subunit">
    <text evidence="5">Part of a larger complex that includes HSP70, HSP90, and immunophilins.</text>
</comment>
<reference evidence="9" key="1">
    <citation type="submission" date="2021-03" db="EMBL/GenBank/DDBJ databases">
        <authorList>
            <person name="Tagirdzhanova G."/>
        </authorList>
    </citation>
    <scope>NUCLEOTIDE SEQUENCE</scope>
</reference>
<sequence length="586" mass="64323">MASALKDEGNKLFAAKKFDEAIEKFSQAIELDPTNHVLYSNRSGAYASLKDYEKALEDAQKTIEIKPDWAKGWGRKGTALHGTGDLVGAKDAFEEALKLDSTNAQAVSGLAAVDRAIESEARGDGLDPSGGLGQIFNDPNMIQKLAANPKTASLLSDANFMQRLQRLKSNPAALSQEMQDPRFLQVLGVLMGIDIQTAMPDEAAEKAAELRQSGATVVEDEDMPDLAAPTASNSTKKAPEPVPEPEPEDEDAIAQKKAKADADKEKALGTENYKKRQFDAAIEHYSKAWAIHKDITYLTNMSAAQFEKGEYEAAIKTCEEAIAEGREVLADFKLIAKAFGRIGSSYEKLGDLANAVTNYQKSLTEHRTPEILNKLRAAEKAKAISEKNAYVNPEEAEKARELGNEKFKEADWPAAVEAYSEMTKRAPDDPRGYTNRAAALIKLMTFPSAVADCDEAIARDPKFIKAYLRKAQAYFAMKEYSKCLDVCEEASIHDEAGANRKEIESQTQKALQAQYAGREGETEEQTMERIQRDPEIMQILGDPVMQSILQQAKNDPAALQEHMKNAGIRSKIQKLVAAGVIRTGLR</sequence>
<feature type="compositionally biased region" description="Acidic residues" evidence="7">
    <location>
        <begin position="243"/>
        <end position="252"/>
    </location>
</feature>
<dbReference type="InterPro" id="IPR019734">
    <property type="entry name" value="TPR_rpt"/>
</dbReference>
<dbReference type="FunFam" id="1.10.260.100:FF:000004">
    <property type="entry name" value="Putative stress-induced-phosphoprotein 1"/>
    <property type="match status" value="1"/>
</dbReference>
<comment type="subcellular location">
    <subcellularLocation>
        <location evidence="1">Cytoplasm</location>
    </subcellularLocation>
</comment>
<dbReference type="Pfam" id="PF13181">
    <property type="entry name" value="TPR_8"/>
    <property type="match status" value="2"/>
</dbReference>
<dbReference type="SMART" id="SM00028">
    <property type="entry name" value="TPR"/>
    <property type="match status" value="9"/>
</dbReference>
<dbReference type="FunFam" id="1.10.260.100:FF:000002">
    <property type="entry name" value="Stress-induced-phosphoprotein 1 (Hsp70/Hsp90-organizing)"/>
    <property type="match status" value="1"/>
</dbReference>
<dbReference type="FunFam" id="1.25.40.10:FF:000027">
    <property type="entry name" value="stress-induced-phosphoprotein 1 isoform X1"/>
    <property type="match status" value="1"/>
</dbReference>
<evidence type="ECO:0000256" key="6">
    <source>
        <dbReference type="PROSITE-ProRule" id="PRU00339"/>
    </source>
</evidence>
<dbReference type="Pfam" id="PF13432">
    <property type="entry name" value="TPR_16"/>
    <property type="match status" value="1"/>
</dbReference>
<dbReference type="Gene3D" id="1.10.260.100">
    <property type="match status" value="2"/>
</dbReference>
<dbReference type="AlphaFoldDB" id="A0A8H3I9L0"/>
<feature type="domain" description="STI1" evidence="8">
    <location>
        <begin position="138"/>
        <end position="187"/>
    </location>
</feature>
<dbReference type="PANTHER" id="PTHR22904:SF523">
    <property type="entry name" value="STRESS-INDUCED-PHOSPHOPROTEIN 1"/>
    <property type="match status" value="1"/>
</dbReference>
<feature type="repeat" description="TPR" evidence="6">
    <location>
        <begin position="70"/>
        <end position="103"/>
    </location>
</feature>
<evidence type="ECO:0000256" key="4">
    <source>
        <dbReference type="ARBA" id="ARBA00022803"/>
    </source>
</evidence>